<reference evidence="2 3" key="1">
    <citation type="submission" date="2023-07" db="EMBL/GenBank/DDBJ databases">
        <title>Comparative genomics of wheat-associated soil bacteria to identify genetic determinants of phenazine resistance.</title>
        <authorList>
            <person name="Mouncey N."/>
        </authorList>
    </citation>
    <scope>NUCLEOTIDE SEQUENCE [LARGE SCALE GENOMIC DNA]</scope>
    <source>
        <strain evidence="2 3">W2I16</strain>
    </source>
</reference>
<protein>
    <submittedName>
        <fullName evidence="2">Uncharacterized protein</fullName>
    </submittedName>
</protein>
<proteinExistence type="predicted"/>
<evidence type="ECO:0000313" key="3">
    <source>
        <dbReference type="Proteomes" id="UP001223072"/>
    </source>
</evidence>
<gene>
    <name evidence="2" type="ORF">QFZ49_008051</name>
</gene>
<feature type="transmembrane region" description="Helical" evidence="1">
    <location>
        <begin position="47"/>
        <end position="73"/>
    </location>
</feature>
<dbReference type="RefSeq" id="WP_307631319.1">
    <property type="nucleotide sequence ID" value="NZ_JAUSZS010000009.1"/>
</dbReference>
<keyword evidence="3" id="KW-1185">Reference proteome</keyword>
<organism evidence="2 3">
    <name type="scientific">Streptomyces turgidiscabies</name>
    <dbReference type="NCBI Taxonomy" id="85558"/>
    <lineage>
        <taxon>Bacteria</taxon>
        <taxon>Bacillati</taxon>
        <taxon>Actinomycetota</taxon>
        <taxon>Actinomycetes</taxon>
        <taxon>Kitasatosporales</taxon>
        <taxon>Streptomycetaceae</taxon>
        <taxon>Streptomyces</taxon>
    </lineage>
</organism>
<evidence type="ECO:0000313" key="2">
    <source>
        <dbReference type="EMBL" id="MDQ0938069.1"/>
    </source>
</evidence>
<evidence type="ECO:0000256" key="1">
    <source>
        <dbReference type="SAM" id="Phobius"/>
    </source>
</evidence>
<name>A0ABU0S1I1_9ACTN</name>
<sequence length="129" mass="14104">MTTLAAGVAVTTAFGIESATVMAVVLLPFLMMLGRWTPVTHWLGAVVSYLISGLLVLCFSLTSGWAGGAWLRYTAMRIAMARRVPYRLTAFLSTCEEAGLLRPAGFGHQFRHRQLQDHLAQLPDQPCVP</sequence>
<dbReference type="Proteomes" id="UP001223072">
    <property type="component" value="Unassembled WGS sequence"/>
</dbReference>
<dbReference type="EMBL" id="JAUSZS010000009">
    <property type="protein sequence ID" value="MDQ0938069.1"/>
    <property type="molecule type" value="Genomic_DNA"/>
</dbReference>
<keyword evidence="1" id="KW-1133">Transmembrane helix</keyword>
<comment type="caution">
    <text evidence="2">The sequence shown here is derived from an EMBL/GenBank/DDBJ whole genome shotgun (WGS) entry which is preliminary data.</text>
</comment>
<keyword evidence="1" id="KW-0812">Transmembrane</keyword>
<accession>A0ABU0S1I1</accession>
<keyword evidence="1" id="KW-0472">Membrane</keyword>